<dbReference type="Gene3D" id="1.10.10.10">
    <property type="entry name" value="Winged helix-like DNA-binding domain superfamily/Winged helix DNA-binding domain"/>
    <property type="match status" value="1"/>
</dbReference>
<dbReference type="GO" id="GO:0003677">
    <property type="term" value="F:DNA binding"/>
    <property type="evidence" value="ECO:0007669"/>
    <property type="project" value="UniProtKB-KW"/>
</dbReference>
<keyword evidence="7" id="KW-1185">Reference proteome</keyword>
<dbReference type="InterPro" id="IPR019734">
    <property type="entry name" value="TPR_rpt"/>
</dbReference>
<dbReference type="InterPro" id="IPR041617">
    <property type="entry name" value="TPR_MalT"/>
</dbReference>
<dbReference type="PROSITE" id="PS50005">
    <property type="entry name" value="TPR"/>
    <property type="match status" value="1"/>
</dbReference>
<evidence type="ECO:0000256" key="2">
    <source>
        <dbReference type="ARBA" id="ARBA00023125"/>
    </source>
</evidence>
<evidence type="ECO:0000259" key="5">
    <source>
        <dbReference type="PROSITE" id="PS50043"/>
    </source>
</evidence>
<dbReference type="Pfam" id="PF00196">
    <property type="entry name" value="GerE"/>
    <property type="match status" value="1"/>
</dbReference>
<dbReference type="AlphaFoldDB" id="A0A5A5TBK1"/>
<proteinExistence type="predicted"/>
<dbReference type="GO" id="GO:0006355">
    <property type="term" value="P:regulation of DNA-templated transcription"/>
    <property type="evidence" value="ECO:0007669"/>
    <property type="project" value="InterPro"/>
</dbReference>
<evidence type="ECO:0000313" key="7">
    <source>
        <dbReference type="Proteomes" id="UP000322530"/>
    </source>
</evidence>
<dbReference type="SUPFAM" id="SSF52540">
    <property type="entry name" value="P-loop containing nucleoside triphosphate hydrolases"/>
    <property type="match status" value="1"/>
</dbReference>
<dbReference type="RefSeq" id="WP_149401381.1">
    <property type="nucleotide sequence ID" value="NZ_BIXY01000023.1"/>
</dbReference>
<name>A0A5A5TBK1_9CHLR</name>
<dbReference type="InterPro" id="IPR011990">
    <property type="entry name" value="TPR-like_helical_dom_sf"/>
</dbReference>
<gene>
    <name evidence="6" type="ORF">KDI_19570</name>
</gene>
<dbReference type="SMART" id="SM00421">
    <property type="entry name" value="HTH_LUXR"/>
    <property type="match status" value="1"/>
</dbReference>
<reference evidence="6 7" key="1">
    <citation type="submission" date="2019-01" db="EMBL/GenBank/DDBJ databases">
        <title>Draft genome sequence of Dictyobacter sp. Uno17.</title>
        <authorList>
            <person name="Wang C.M."/>
            <person name="Zheng Y."/>
            <person name="Sakai Y."/>
            <person name="Abe K."/>
            <person name="Yokota A."/>
            <person name="Yabe S."/>
        </authorList>
    </citation>
    <scope>NUCLEOTIDE SEQUENCE [LARGE SCALE GENOMIC DNA]</scope>
    <source>
        <strain evidence="6 7">Uno17</strain>
    </source>
</reference>
<feature type="domain" description="HTH luxR-type" evidence="5">
    <location>
        <begin position="987"/>
        <end position="1052"/>
    </location>
</feature>
<dbReference type="Gene3D" id="1.25.40.10">
    <property type="entry name" value="Tetratricopeptide repeat domain"/>
    <property type="match status" value="1"/>
</dbReference>
<evidence type="ECO:0000256" key="4">
    <source>
        <dbReference type="PROSITE-ProRule" id="PRU00339"/>
    </source>
</evidence>
<evidence type="ECO:0000256" key="1">
    <source>
        <dbReference type="ARBA" id="ARBA00023015"/>
    </source>
</evidence>
<dbReference type="Pfam" id="PF17874">
    <property type="entry name" value="TPR_MalT"/>
    <property type="match status" value="1"/>
</dbReference>
<keyword evidence="1" id="KW-0805">Transcription regulation</keyword>
<dbReference type="EMBL" id="BIXY01000023">
    <property type="protein sequence ID" value="GCF08393.1"/>
    <property type="molecule type" value="Genomic_DNA"/>
</dbReference>
<evidence type="ECO:0000256" key="3">
    <source>
        <dbReference type="ARBA" id="ARBA00023163"/>
    </source>
</evidence>
<comment type="caution">
    <text evidence="6">The sequence shown here is derived from an EMBL/GenBank/DDBJ whole genome shotgun (WGS) entry which is preliminary data.</text>
</comment>
<protein>
    <submittedName>
        <fullName evidence="6">LuxR family transcriptional regulator</fullName>
    </submittedName>
</protein>
<dbReference type="PRINTS" id="PR00038">
    <property type="entry name" value="HTHLUXR"/>
</dbReference>
<dbReference type="InterPro" id="IPR059106">
    <property type="entry name" value="WHD_MalT"/>
</dbReference>
<sequence>MPRYAHSQLRWSEQTQTYVLSLGDQGSEQAFTSDWLEQSNSFAFHSRWGMHYTVRKQRVQRGSSYWYAYRRLHGRIVKRYLGRTADLTLARLEEISHLLENESEMPHRAFQPSQTTSLIHSLPDSLPAEDAFSSSHMEAHPLLRSKLSQPRLPVFLLDRPRLLSLLDTGRAGPLTLLSAPAGFGKTTLVSQWIAARRASSDFPPVAWVSLEVSENDPLRFWRYLIAACQAFQVDLTQVHRAFVVLTPQPPFLPVDLSGWLSILLNALIQAPAGGILVLEDYQVITEPTIHETLSFFLNHLPETLHVLMVTRADPPFSLASLRARNALIEVRTADLRFSQEETVILLHHSLPFPLDATIVQRLHAQLEGWGAGLHLAKLALQRATSSTEEVRTIALFFRNNASFQEYFVTEVLNLQSEPVRQFLLQTSLLPRLTASLCDAVTEQIHGQDMLAQLERTNMFLEQLDCEPQRDEAEARQWYRYHALFAEAMRHEARRRLSEDDLQQISARASRWYERYGFLHEAIDAALAARDYARTAMLLARFLEERILPGEVQEPQALLRWFKQLPEALLEQKPAFCLCYATALLLQSATWLPDASLLPLMEKILSMAERRCRAEQNLPKLGELFAFRALFALRQGEMRVAVTYARQALDWLPQTQDIWRGLSATIAATELVELGQFRLAHDGLEEACVRLAKTNNHLFRQVATIKLAQVYFELGEIQQAASLYRQALEAATSPLDENLTTPLANWRCTALLGMAALSYECNELERASQLLQEAKTFSQTYAFLHHEVSASLVLARVQQARGQVFVAQQQLADLLEHIAASQSRLVQDIQAAQARLALSAGDHLTLQHWALLRTPHTDFTQRTETDLLLARWLRTQGKEEEAYRQLEQTLLATQEAGHTRCVLEAMVEMALSALACKRKAEAQDMLREVLILALPNHPVRLFLDAGAQMAVLLRSLLSQIHDQPLLAYIRSLLLAFPAQQQTGMPALAAALVEPLSPQERRVLRLLAEHRTNAEIAEALVVSINTVRTQVQSIYSKLGVHKRSESLEVARDLKLL</sequence>
<dbReference type="PANTHER" id="PTHR44688:SF16">
    <property type="entry name" value="DNA-BINDING TRANSCRIPTIONAL ACTIVATOR DEVR_DOSR"/>
    <property type="match status" value="1"/>
</dbReference>
<organism evidence="6 7">
    <name type="scientific">Dictyobacter arantiisoli</name>
    <dbReference type="NCBI Taxonomy" id="2014874"/>
    <lineage>
        <taxon>Bacteria</taxon>
        <taxon>Bacillati</taxon>
        <taxon>Chloroflexota</taxon>
        <taxon>Ktedonobacteria</taxon>
        <taxon>Ktedonobacterales</taxon>
        <taxon>Dictyobacteraceae</taxon>
        <taxon>Dictyobacter</taxon>
    </lineage>
</organism>
<keyword evidence="2" id="KW-0238">DNA-binding</keyword>
<dbReference type="OrthoDB" id="135557at2"/>
<dbReference type="SUPFAM" id="SSF46894">
    <property type="entry name" value="C-terminal effector domain of the bipartite response regulators"/>
    <property type="match status" value="1"/>
</dbReference>
<keyword evidence="3" id="KW-0804">Transcription</keyword>
<dbReference type="CDD" id="cd06170">
    <property type="entry name" value="LuxR_C_like"/>
    <property type="match status" value="1"/>
</dbReference>
<feature type="repeat" description="TPR" evidence="4">
    <location>
        <begin position="700"/>
        <end position="733"/>
    </location>
</feature>
<keyword evidence="4" id="KW-0802">TPR repeat</keyword>
<dbReference type="InterPro" id="IPR027417">
    <property type="entry name" value="P-loop_NTPase"/>
</dbReference>
<accession>A0A5A5TBK1</accession>
<dbReference type="PANTHER" id="PTHR44688">
    <property type="entry name" value="DNA-BINDING TRANSCRIPTIONAL ACTIVATOR DEVR_DOSR"/>
    <property type="match status" value="1"/>
</dbReference>
<dbReference type="Proteomes" id="UP000322530">
    <property type="component" value="Unassembled WGS sequence"/>
</dbReference>
<evidence type="ECO:0000313" key="6">
    <source>
        <dbReference type="EMBL" id="GCF08393.1"/>
    </source>
</evidence>
<dbReference type="InterPro" id="IPR000792">
    <property type="entry name" value="Tscrpt_reg_LuxR_C"/>
</dbReference>
<dbReference type="PROSITE" id="PS50043">
    <property type="entry name" value="HTH_LUXR_2"/>
    <property type="match status" value="1"/>
</dbReference>
<dbReference type="SUPFAM" id="SSF48452">
    <property type="entry name" value="TPR-like"/>
    <property type="match status" value="1"/>
</dbReference>
<dbReference type="InterPro" id="IPR016032">
    <property type="entry name" value="Sig_transdc_resp-reg_C-effctor"/>
</dbReference>
<dbReference type="Pfam" id="PF25873">
    <property type="entry name" value="WHD_MalT"/>
    <property type="match status" value="1"/>
</dbReference>
<dbReference type="InterPro" id="IPR036388">
    <property type="entry name" value="WH-like_DNA-bd_sf"/>
</dbReference>